<feature type="compositionally biased region" description="Polar residues" evidence="1">
    <location>
        <begin position="139"/>
        <end position="163"/>
    </location>
</feature>
<feature type="region of interest" description="Disordered" evidence="1">
    <location>
        <begin position="1"/>
        <end position="163"/>
    </location>
</feature>
<feature type="compositionally biased region" description="Low complexity" evidence="1">
    <location>
        <begin position="99"/>
        <end position="119"/>
    </location>
</feature>
<evidence type="ECO:0000256" key="1">
    <source>
        <dbReference type="SAM" id="MobiDB-lite"/>
    </source>
</evidence>
<gene>
    <name evidence="2" type="ORF">DILT_LOCUS215</name>
</gene>
<name>A0A3P6PFU0_DIBLA</name>
<feature type="compositionally biased region" description="Polar residues" evidence="1">
    <location>
        <begin position="58"/>
        <end position="84"/>
    </location>
</feature>
<protein>
    <submittedName>
        <fullName evidence="2">Uncharacterized protein</fullName>
    </submittedName>
</protein>
<feature type="compositionally biased region" description="Polar residues" evidence="1">
    <location>
        <begin position="293"/>
        <end position="311"/>
    </location>
</feature>
<accession>A0A3P6PFU0</accession>
<sequence>MDPNPVVIIESPKKQPEEKLETNSQVAETAPKKDHLNRQSSTPAKTHLAPASGHYVRHTQSVKSHVPSNITSRTSVTRQLSAASKENKVAPGNRLGKASSVSTSSLQHSNSSISNSSKSTAANDRYRNLSNRKADARRTQSTSDLTQARSTDSIPKTVTKTVSAVQKTEPNVFTRLYRTPQRTGRANAGAAETIAPTASRAKSMSNLSIRATASASSRKLSTGGTSSGLKCNPPQRRLQKQASGGKVEEAPPTTVPLTPEALTHPSAEATQIRRPSVARMRAQGTRIPRPARQNPQIANSRSKSVTSQFVS</sequence>
<dbReference type="Proteomes" id="UP000281553">
    <property type="component" value="Unassembled WGS sequence"/>
</dbReference>
<evidence type="ECO:0000313" key="3">
    <source>
        <dbReference type="Proteomes" id="UP000281553"/>
    </source>
</evidence>
<dbReference type="AlphaFoldDB" id="A0A3P6PFU0"/>
<feature type="compositionally biased region" description="Basic and acidic residues" evidence="1">
    <location>
        <begin position="11"/>
        <end position="21"/>
    </location>
</feature>
<feature type="compositionally biased region" description="Polar residues" evidence="1">
    <location>
        <begin position="200"/>
        <end position="229"/>
    </location>
</feature>
<feature type="region of interest" description="Disordered" evidence="1">
    <location>
        <begin position="180"/>
        <end position="311"/>
    </location>
</feature>
<organism evidence="2 3">
    <name type="scientific">Dibothriocephalus latus</name>
    <name type="common">Fish tapeworm</name>
    <name type="synonym">Diphyllobothrium latum</name>
    <dbReference type="NCBI Taxonomy" id="60516"/>
    <lineage>
        <taxon>Eukaryota</taxon>
        <taxon>Metazoa</taxon>
        <taxon>Spiralia</taxon>
        <taxon>Lophotrochozoa</taxon>
        <taxon>Platyhelminthes</taxon>
        <taxon>Cestoda</taxon>
        <taxon>Eucestoda</taxon>
        <taxon>Diphyllobothriidea</taxon>
        <taxon>Diphyllobothriidae</taxon>
        <taxon>Dibothriocephalus</taxon>
    </lineage>
</organism>
<dbReference type="EMBL" id="UYRU01000775">
    <property type="protein sequence ID" value="VDK30680.1"/>
    <property type="molecule type" value="Genomic_DNA"/>
</dbReference>
<reference evidence="2 3" key="1">
    <citation type="submission" date="2018-11" db="EMBL/GenBank/DDBJ databases">
        <authorList>
            <consortium name="Pathogen Informatics"/>
        </authorList>
    </citation>
    <scope>NUCLEOTIDE SEQUENCE [LARGE SCALE GENOMIC DNA]</scope>
</reference>
<feature type="compositionally biased region" description="Basic and acidic residues" evidence="1">
    <location>
        <begin position="124"/>
        <end position="138"/>
    </location>
</feature>
<keyword evidence="3" id="KW-1185">Reference proteome</keyword>
<evidence type="ECO:0000313" key="2">
    <source>
        <dbReference type="EMBL" id="VDK30680.1"/>
    </source>
</evidence>
<proteinExistence type="predicted"/>